<organism evidence="2">
    <name type="scientific">marine sediment metagenome</name>
    <dbReference type="NCBI Taxonomy" id="412755"/>
    <lineage>
        <taxon>unclassified sequences</taxon>
        <taxon>metagenomes</taxon>
        <taxon>ecological metagenomes</taxon>
    </lineage>
</organism>
<feature type="transmembrane region" description="Helical" evidence="1">
    <location>
        <begin position="45"/>
        <end position="65"/>
    </location>
</feature>
<accession>X1W1U1</accession>
<evidence type="ECO:0008006" key="3">
    <source>
        <dbReference type="Google" id="ProtNLM"/>
    </source>
</evidence>
<keyword evidence="1" id="KW-0472">Membrane</keyword>
<feature type="transmembrane region" description="Helical" evidence="1">
    <location>
        <begin position="21"/>
        <end position="39"/>
    </location>
</feature>
<comment type="caution">
    <text evidence="2">The sequence shown here is derived from an EMBL/GenBank/DDBJ whole genome shotgun (WGS) entry which is preliminary data.</text>
</comment>
<evidence type="ECO:0000313" key="2">
    <source>
        <dbReference type="EMBL" id="GAJ22545.1"/>
    </source>
</evidence>
<dbReference type="AlphaFoldDB" id="X1W1U1"/>
<keyword evidence="1" id="KW-0812">Transmembrane</keyword>
<feature type="transmembrane region" description="Helical" evidence="1">
    <location>
        <begin position="107"/>
        <end position="126"/>
    </location>
</feature>
<reference evidence="2" key="1">
    <citation type="journal article" date="2014" name="Front. Microbiol.">
        <title>High frequency of phylogenetically diverse reductive dehalogenase-homologous genes in deep subseafloor sedimentary metagenomes.</title>
        <authorList>
            <person name="Kawai M."/>
            <person name="Futagami T."/>
            <person name="Toyoda A."/>
            <person name="Takaki Y."/>
            <person name="Nishi S."/>
            <person name="Hori S."/>
            <person name="Arai W."/>
            <person name="Tsubouchi T."/>
            <person name="Morono Y."/>
            <person name="Uchiyama I."/>
            <person name="Ito T."/>
            <person name="Fujiyama A."/>
            <person name="Inagaki F."/>
            <person name="Takami H."/>
        </authorList>
    </citation>
    <scope>NUCLEOTIDE SEQUENCE</scope>
    <source>
        <strain evidence="2">Expedition CK06-06</strain>
    </source>
</reference>
<protein>
    <recommendedName>
        <fullName evidence="3">Prenyltransferase</fullName>
    </recommendedName>
</protein>
<gene>
    <name evidence="2" type="ORF">S12H4_55677</name>
</gene>
<dbReference type="EMBL" id="BARW01035743">
    <property type="protein sequence ID" value="GAJ22545.1"/>
    <property type="molecule type" value="Genomic_DNA"/>
</dbReference>
<feature type="non-terminal residue" evidence="2">
    <location>
        <position position="131"/>
    </location>
</feature>
<name>X1W1U1_9ZZZZ</name>
<sequence length="131" mass="14159">MNKVTFRQKLKAHLFTLGRPFAIPFFGSAILLGAVLAGGLCANAWIALIAGLLVMFGGHAFNSFLDWKSGLDKGETEDRSAEKDYTGGQNLIEQGIVSARETAINGMVCYVLSAIPISFLILRVGWQVVIL</sequence>
<proteinExistence type="predicted"/>
<keyword evidence="1" id="KW-1133">Transmembrane helix</keyword>
<evidence type="ECO:0000256" key="1">
    <source>
        <dbReference type="SAM" id="Phobius"/>
    </source>
</evidence>